<evidence type="ECO:0000313" key="4">
    <source>
        <dbReference type="Proteomes" id="UP000751190"/>
    </source>
</evidence>
<dbReference type="AlphaFoldDB" id="A0A8J5XCU3"/>
<keyword evidence="2" id="KW-0732">Signal</keyword>
<feature type="compositionally biased region" description="Low complexity" evidence="1">
    <location>
        <begin position="590"/>
        <end position="615"/>
    </location>
</feature>
<evidence type="ECO:0008006" key="5">
    <source>
        <dbReference type="Google" id="ProtNLM"/>
    </source>
</evidence>
<comment type="caution">
    <text evidence="3">The sequence shown here is derived from an EMBL/GenBank/DDBJ whole genome shotgun (WGS) entry which is preliminary data.</text>
</comment>
<name>A0A8J5XCU3_DIALT</name>
<gene>
    <name evidence="3" type="ORF">KFE25_010464</name>
</gene>
<evidence type="ECO:0000256" key="1">
    <source>
        <dbReference type="SAM" id="MobiDB-lite"/>
    </source>
</evidence>
<evidence type="ECO:0000256" key="2">
    <source>
        <dbReference type="SAM" id="SignalP"/>
    </source>
</evidence>
<feature type="region of interest" description="Disordered" evidence="1">
    <location>
        <begin position="590"/>
        <end position="837"/>
    </location>
</feature>
<feature type="compositionally biased region" description="Low complexity" evidence="1">
    <location>
        <begin position="662"/>
        <end position="685"/>
    </location>
</feature>
<dbReference type="Gene3D" id="3.40.390.10">
    <property type="entry name" value="Collagenase (Catalytic Domain)"/>
    <property type="match status" value="1"/>
</dbReference>
<dbReference type="InterPro" id="IPR024079">
    <property type="entry name" value="MetalloPept_cat_dom_sf"/>
</dbReference>
<reference evidence="3" key="1">
    <citation type="submission" date="2021-05" db="EMBL/GenBank/DDBJ databases">
        <title>The genome of the haptophyte Pavlova lutheri (Diacronema luteri, Pavlovales) - a model for lipid biosynthesis in eukaryotic algae.</title>
        <authorList>
            <person name="Hulatt C.J."/>
            <person name="Posewitz M.C."/>
        </authorList>
    </citation>
    <scope>NUCLEOTIDE SEQUENCE</scope>
    <source>
        <strain evidence="3">NIVA-4/92</strain>
    </source>
</reference>
<protein>
    <recommendedName>
        <fullName evidence="5">Peptidase M10 metallopeptidase domain-containing protein</fullName>
    </recommendedName>
</protein>
<sequence length="837" mass="87566">MGVVTLLRAALSLAVPARAAAAFTLLHGVDDPQASVRGVLDSARRWSAPASVGSSEGFGGGIAYALDRRLCAQLLPRFVGENYEAAIETLDPLLLAQYTGCDQLVDALIGAMATWEHNHPHISFKRDTSPCAGLPDCATTEIFFSTFDDDGRSTTGRSRAGFTQVLSYTVGEARTFLRARAPAAPSPPPPAGANGSAAVVCDGADDVQVVVPSLVLHRVDVRFNQSMCWYLDSAWCAALNSQRTRGKGAADGLETGLLTALCLVWTLCAGYLASLALRLIQAKPADGAWSREQVPEAVFAGIGRRERAVLAATKFRAERILLAVSLMVMLPLMWRKVFAPCLNCYDFGGTAAHELGHALGLDHPDVAPSVALVADGDVAGARGGEEEQELLLGARRAVACGERVEDHLRVSESAPAASSAYSVMHALTQFTPQVCLGQGDLDGLNALYPACDAATLQPPMCVKTHRASGVSRTLGTILLPLFLSAAAVHAVMAVVRRRAKAAELAMAHFLHSAAVVPGARDVDPATVQHLAQRLRHEEARMHARLERVTSTRGSGGGGSEHRTQRGPFLAAALGALGRIEAMGGRLSSALSRANSRGDAASTASSRGGSRRPSSAHQRMARRAHSAAPRLFVRTGSSAAERREPPGEPWLALTPASAGGPGEARAADAVAPAGADAGASAETPADGEGGGGVGMRSRLVSFQKGLAQPGPTRAAEGARGLGSRRSRCSTQPLLDGDGQRPSSPTAAREVGGDPPRSPPQQRWDRAAPQVAPRPPSPPGAGRRNERVSLDTLLVELPTRARAGSPPRGERAERPTRAPADSDSDDSAQREADYARLGV</sequence>
<feature type="compositionally biased region" description="Basic and acidic residues" evidence="1">
    <location>
        <begin position="825"/>
        <end position="837"/>
    </location>
</feature>
<feature type="signal peptide" evidence="2">
    <location>
        <begin position="1"/>
        <end position="21"/>
    </location>
</feature>
<evidence type="ECO:0000313" key="3">
    <source>
        <dbReference type="EMBL" id="KAG8461277.1"/>
    </source>
</evidence>
<keyword evidence="4" id="KW-1185">Reference proteome</keyword>
<feature type="chain" id="PRO_5035220761" description="Peptidase M10 metallopeptidase domain-containing protein" evidence="2">
    <location>
        <begin position="22"/>
        <end position="837"/>
    </location>
</feature>
<feature type="region of interest" description="Disordered" evidence="1">
    <location>
        <begin position="541"/>
        <end position="566"/>
    </location>
</feature>
<organism evidence="3 4">
    <name type="scientific">Diacronema lutheri</name>
    <name type="common">Unicellular marine alga</name>
    <name type="synonym">Monochrysis lutheri</name>
    <dbReference type="NCBI Taxonomy" id="2081491"/>
    <lineage>
        <taxon>Eukaryota</taxon>
        <taxon>Haptista</taxon>
        <taxon>Haptophyta</taxon>
        <taxon>Pavlovophyceae</taxon>
        <taxon>Pavlovales</taxon>
        <taxon>Pavlovaceae</taxon>
        <taxon>Diacronema</taxon>
    </lineage>
</organism>
<accession>A0A8J5XCU3</accession>
<proteinExistence type="predicted"/>
<dbReference type="OrthoDB" id="10657301at2759"/>
<dbReference type="Proteomes" id="UP000751190">
    <property type="component" value="Unassembled WGS sequence"/>
</dbReference>
<dbReference type="GO" id="GO:0008237">
    <property type="term" value="F:metallopeptidase activity"/>
    <property type="evidence" value="ECO:0007669"/>
    <property type="project" value="InterPro"/>
</dbReference>
<dbReference type="SUPFAM" id="SSF55486">
    <property type="entry name" value="Metalloproteases ('zincins'), catalytic domain"/>
    <property type="match status" value="2"/>
</dbReference>
<dbReference type="EMBL" id="JAGTXO010000026">
    <property type="protein sequence ID" value="KAG8461277.1"/>
    <property type="molecule type" value="Genomic_DNA"/>
</dbReference>